<gene>
    <name evidence="3" type="ORF">ASZ90_008777</name>
</gene>
<dbReference type="PROSITE" id="PS50977">
    <property type="entry name" value="HTH_TETR_2"/>
    <property type="match status" value="1"/>
</dbReference>
<dbReference type="SUPFAM" id="SSF48498">
    <property type="entry name" value="Tetracyclin repressor-like, C-terminal domain"/>
    <property type="match status" value="1"/>
</dbReference>
<reference evidence="3" key="1">
    <citation type="journal article" date="2015" name="Proc. Natl. Acad. Sci. U.S.A.">
        <title>Networks of energetic and metabolic interactions define dynamics in microbial communities.</title>
        <authorList>
            <person name="Embree M."/>
            <person name="Liu J.K."/>
            <person name="Al-Bassam M.M."/>
            <person name="Zengler K."/>
        </authorList>
    </citation>
    <scope>NUCLEOTIDE SEQUENCE</scope>
</reference>
<dbReference type="AlphaFoldDB" id="A0A0W8FKH9"/>
<dbReference type="InterPro" id="IPR036271">
    <property type="entry name" value="Tet_transcr_reg_TetR-rel_C_sf"/>
</dbReference>
<evidence type="ECO:0000259" key="2">
    <source>
        <dbReference type="PROSITE" id="PS50977"/>
    </source>
</evidence>
<keyword evidence="1" id="KW-0238">DNA-binding</keyword>
<dbReference type="PRINTS" id="PR00455">
    <property type="entry name" value="HTHTETR"/>
</dbReference>
<dbReference type="InterPro" id="IPR009057">
    <property type="entry name" value="Homeodomain-like_sf"/>
</dbReference>
<dbReference type="Gene3D" id="1.10.10.60">
    <property type="entry name" value="Homeodomain-like"/>
    <property type="match status" value="1"/>
</dbReference>
<proteinExistence type="predicted"/>
<dbReference type="Gene3D" id="1.10.357.10">
    <property type="entry name" value="Tetracycline Repressor, domain 2"/>
    <property type="match status" value="1"/>
</dbReference>
<name>A0A0W8FKH9_9ZZZZ</name>
<dbReference type="GO" id="GO:0003677">
    <property type="term" value="F:DNA binding"/>
    <property type="evidence" value="ECO:0007669"/>
    <property type="project" value="UniProtKB-KW"/>
</dbReference>
<dbReference type="EMBL" id="LNQE01001062">
    <property type="protein sequence ID" value="KUG21421.1"/>
    <property type="molecule type" value="Genomic_DNA"/>
</dbReference>
<organism evidence="3">
    <name type="scientific">hydrocarbon metagenome</name>
    <dbReference type="NCBI Taxonomy" id="938273"/>
    <lineage>
        <taxon>unclassified sequences</taxon>
        <taxon>metagenomes</taxon>
        <taxon>ecological metagenomes</taxon>
    </lineage>
</organism>
<dbReference type="SUPFAM" id="SSF46689">
    <property type="entry name" value="Homeodomain-like"/>
    <property type="match status" value="1"/>
</dbReference>
<protein>
    <submittedName>
        <fullName evidence="3">Transcriptional regulator, tetr family</fullName>
    </submittedName>
</protein>
<dbReference type="PANTHER" id="PTHR43479:SF11">
    <property type="entry name" value="ACREF_ENVCD OPERON REPRESSOR-RELATED"/>
    <property type="match status" value="1"/>
</dbReference>
<comment type="caution">
    <text evidence="3">The sequence shown here is derived from an EMBL/GenBank/DDBJ whole genome shotgun (WGS) entry which is preliminary data.</text>
</comment>
<evidence type="ECO:0000313" key="3">
    <source>
        <dbReference type="EMBL" id="KUG21421.1"/>
    </source>
</evidence>
<sequence>MVNDLILEEKRKKEKENRKNTILKAARKLFFERGFKSVTVDDIASKSEVSKGSIYLCFESKEEIYAQILIGDNLALYKRLQNFSTTEATASQLLLEYSRIYVNFFLDDTELFRILMTFMLQTGQMNLTEKQNAELILSTNQNSNIISEIIQKGLASGEFSPIDNIWRMQNAIWGMLNGIISLYLFTGNPIKRTERIHATVKQGVSVVINGLKA</sequence>
<feature type="domain" description="HTH tetR-type" evidence="2">
    <location>
        <begin position="16"/>
        <end position="76"/>
    </location>
</feature>
<dbReference type="InterPro" id="IPR050624">
    <property type="entry name" value="HTH-type_Tx_Regulator"/>
</dbReference>
<dbReference type="InterPro" id="IPR001647">
    <property type="entry name" value="HTH_TetR"/>
</dbReference>
<accession>A0A0W8FKH9</accession>
<dbReference type="PANTHER" id="PTHR43479">
    <property type="entry name" value="ACREF/ENVCD OPERON REPRESSOR-RELATED"/>
    <property type="match status" value="1"/>
</dbReference>
<dbReference type="Pfam" id="PF00440">
    <property type="entry name" value="TetR_N"/>
    <property type="match status" value="1"/>
</dbReference>
<evidence type="ECO:0000256" key="1">
    <source>
        <dbReference type="ARBA" id="ARBA00023125"/>
    </source>
</evidence>